<organism evidence="1 2">
    <name type="scientific">Naganishia cerealis</name>
    <dbReference type="NCBI Taxonomy" id="610337"/>
    <lineage>
        <taxon>Eukaryota</taxon>
        <taxon>Fungi</taxon>
        <taxon>Dikarya</taxon>
        <taxon>Basidiomycota</taxon>
        <taxon>Agaricomycotina</taxon>
        <taxon>Tremellomycetes</taxon>
        <taxon>Filobasidiales</taxon>
        <taxon>Filobasidiaceae</taxon>
        <taxon>Naganishia</taxon>
    </lineage>
</organism>
<accession>A0ACC2W5H1</accession>
<evidence type="ECO:0000313" key="2">
    <source>
        <dbReference type="Proteomes" id="UP001241377"/>
    </source>
</evidence>
<reference evidence="1" key="1">
    <citation type="submission" date="2023-04" db="EMBL/GenBank/DDBJ databases">
        <title>Draft Genome sequencing of Naganishia species isolated from polar environments using Oxford Nanopore Technology.</title>
        <authorList>
            <person name="Leo P."/>
            <person name="Venkateswaran K."/>
        </authorList>
    </citation>
    <scope>NUCLEOTIDE SEQUENCE</scope>
    <source>
        <strain evidence="1">MNA-CCFEE 5261</strain>
    </source>
</reference>
<gene>
    <name evidence="1" type="ORF">QFC19_003219</name>
</gene>
<sequence length="210" mass="25055">MESSLHDESEDNVLDSEPLPVMEFEEVEIEDVDEKAKEADDYEFEFPLFASAPPKDSNDETRGRTTEPVMKVSLRERSEERIKNDRPTSYYFAVYTEEEKRRFEQAAITTEILFKHEVIVDHQPWKCINLTEYNAKIKPKKHTRAGKKKRQAKIEGRKRREERNLVKKKLEEEAQARLLKKKLHKRGGKKHKKKEEKPKQEKQMPRFRTE</sequence>
<dbReference type="Proteomes" id="UP001241377">
    <property type="component" value="Unassembled WGS sequence"/>
</dbReference>
<name>A0ACC2W5H1_9TREE</name>
<dbReference type="EMBL" id="JASBWR010000030">
    <property type="protein sequence ID" value="KAJ9106489.1"/>
    <property type="molecule type" value="Genomic_DNA"/>
</dbReference>
<keyword evidence="2" id="KW-1185">Reference proteome</keyword>
<evidence type="ECO:0000313" key="1">
    <source>
        <dbReference type="EMBL" id="KAJ9106489.1"/>
    </source>
</evidence>
<proteinExistence type="predicted"/>
<comment type="caution">
    <text evidence="1">The sequence shown here is derived from an EMBL/GenBank/DDBJ whole genome shotgun (WGS) entry which is preliminary data.</text>
</comment>
<protein>
    <submittedName>
        <fullName evidence="1">Uncharacterized protein</fullName>
    </submittedName>
</protein>